<name>A0A9P0CQA5_9CUCU</name>
<keyword evidence="1" id="KW-0472">Membrane</keyword>
<protein>
    <submittedName>
        <fullName evidence="2">Uncharacterized protein</fullName>
    </submittedName>
</protein>
<feature type="transmembrane region" description="Helical" evidence="1">
    <location>
        <begin position="99"/>
        <end position="123"/>
    </location>
</feature>
<gene>
    <name evidence="2" type="ORF">PSYICH_LOCUS4365</name>
</gene>
<keyword evidence="1" id="KW-0812">Transmembrane</keyword>
<dbReference type="PANTHER" id="PTHR36694">
    <property type="entry name" value="PASIFLORA 1, ISOFORM A-RELATED"/>
    <property type="match status" value="1"/>
</dbReference>
<dbReference type="EMBL" id="OV651826">
    <property type="protein sequence ID" value="CAH1103194.1"/>
    <property type="molecule type" value="Genomic_DNA"/>
</dbReference>
<sequence length="168" mass="19238">MVLHSCWSPCIWTDDLKTGCNAIAYYTGAMSIVLITFIIFNMAGGDSTQLYNPLFEADVRLSMQVIGGLLIVYFLALIASAVVLVWGIRRLVRGFMVPWMTLFGIAILFQLVFGLWLVGGYYIYLDTVLYSLVIWGWMVYNAYCWLVVYSQYKVIKKMQSPNIELLWP</sequence>
<dbReference type="GO" id="GO:0019991">
    <property type="term" value="P:septate junction assembly"/>
    <property type="evidence" value="ECO:0007669"/>
    <property type="project" value="TreeGrafter"/>
</dbReference>
<reference evidence="2" key="1">
    <citation type="submission" date="2022-01" db="EMBL/GenBank/DDBJ databases">
        <authorList>
            <person name="King R."/>
        </authorList>
    </citation>
    <scope>NUCLEOTIDE SEQUENCE</scope>
</reference>
<dbReference type="OrthoDB" id="6572371at2759"/>
<evidence type="ECO:0000256" key="1">
    <source>
        <dbReference type="SAM" id="Phobius"/>
    </source>
</evidence>
<evidence type="ECO:0000313" key="3">
    <source>
        <dbReference type="Proteomes" id="UP001153636"/>
    </source>
</evidence>
<feature type="transmembrane region" description="Helical" evidence="1">
    <location>
        <begin position="129"/>
        <end position="149"/>
    </location>
</feature>
<dbReference type="GO" id="GO:0035159">
    <property type="term" value="P:regulation of tube length, open tracheal system"/>
    <property type="evidence" value="ECO:0007669"/>
    <property type="project" value="TreeGrafter"/>
</dbReference>
<organism evidence="2 3">
    <name type="scientific">Psylliodes chrysocephalus</name>
    <dbReference type="NCBI Taxonomy" id="3402493"/>
    <lineage>
        <taxon>Eukaryota</taxon>
        <taxon>Metazoa</taxon>
        <taxon>Ecdysozoa</taxon>
        <taxon>Arthropoda</taxon>
        <taxon>Hexapoda</taxon>
        <taxon>Insecta</taxon>
        <taxon>Pterygota</taxon>
        <taxon>Neoptera</taxon>
        <taxon>Endopterygota</taxon>
        <taxon>Coleoptera</taxon>
        <taxon>Polyphaga</taxon>
        <taxon>Cucujiformia</taxon>
        <taxon>Chrysomeloidea</taxon>
        <taxon>Chrysomelidae</taxon>
        <taxon>Galerucinae</taxon>
        <taxon>Alticini</taxon>
        <taxon>Psylliodes</taxon>
    </lineage>
</organism>
<dbReference type="Proteomes" id="UP001153636">
    <property type="component" value="Chromosome 14"/>
</dbReference>
<dbReference type="GO" id="GO:0005886">
    <property type="term" value="C:plasma membrane"/>
    <property type="evidence" value="ECO:0007669"/>
    <property type="project" value="TreeGrafter"/>
</dbReference>
<dbReference type="AlphaFoldDB" id="A0A9P0CQA5"/>
<dbReference type="PANTHER" id="PTHR36694:SF11">
    <property type="entry name" value="LP21121P-RELATED"/>
    <property type="match status" value="1"/>
</dbReference>
<proteinExistence type="predicted"/>
<evidence type="ECO:0000313" key="2">
    <source>
        <dbReference type="EMBL" id="CAH1103194.1"/>
    </source>
</evidence>
<keyword evidence="1" id="KW-1133">Transmembrane helix</keyword>
<feature type="transmembrane region" description="Helical" evidence="1">
    <location>
        <begin position="63"/>
        <end position="87"/>
    </location>
</feature>
<dbReference type="GO" id="GO:0060857">
    <property type="term" value="P:establishment of glial blood-brain barrier"/>
    <property type="evidence" value="ECO:0007669"/>
    <property type="project" value="TreeGrafter"/>
</dbReference>
<keyword evidence="3" id="KW-1185">Reference proteome</keyword>
<accession>A0A9P0CQA5</accession>
<feature type="transmembrane region" description="Helical" evidence="1">
    <location>
        <begin position="23"/>
        <end position="43"/>
    </location>
</feature>